<dbReference type="PANTHER" id="PTHR43047:SF72">
    <property type="entry name" value="OSMOSENSING HISTIDINE PROTEIN KINASE SLN1"/>
    <property type="match status" value="1"/>
</dbReference>
<dbReference type="SMART" id="SM00065">
    <property type="entry name" value="GAF"/>
    <property type="match status" value="1"/>
</dbReference>
<dbReference type="PROSITE" id="PS50113">
    <property type="entry name" value="PAC"/>
    <property type="match status" value="5"/>
</dbReference>
<reference evidence="12" key="1">
    <citation type="journal article" date="2019" name="Int. J. Syst. Evol. Microbiol.">
        <title>The Global Catalogue of Microorganisms (GCM) 10K type strain sequencing project: providing services to taxonomists for standard genome sequencing and annotation.</title>
        <authorList>
            <consortium name="The Broad Institute Genomics Platform"/>
            <consortium name="The Broad Institute Genome Sequencing Center for Infectious Disease"/>
            <person name="Wu L."/>
            <person name="Ma J."/>
        </authorList>
    </citation>
    <scope>NUCLEOTIDE SEQUENCE [LARGE SCALE GENOMIC DNA]</scope>
    <source>
        <strain evidence="12">CGMCC 1.8957</strain>
    </source>
</reference>
<keyword evidence="4" id="KW-0808">Transferase</keyword>
<dbReference type="PANTHER" id="PTHR43047">
    <property type="entry name" value="TWO-COMPONENT HISTIDINE PROTEIN KINASE"/>
    <property type="match status" value="1"/>
</dbReference>
<feature type="domain" description="PAS" evidence="9">
    <location>
        <begin position="674"/>
        <end position="744"/>
    </location>
</feature>
<feature type="domain" description="PAS" evidence="9">
    <location>
        <begin position="297"/>
        <end position="367"/>
    </location>
</feature>
<dbReference type="SUPFAM" id="SSF55874">
    <property type="entry name" value="ATPase domain of HSP90 chaperone/DNA topoisomerase II/histidine kinase"/>
    <property type="match status" value="1"/>
</dbReference>
<dbReference type="EC" id="2.7.13.3" evidence="2"/>
<dbReference type="Pfam" id="PF08447">
    <property type="entry name" value="PAS_3"/>
    <property type="match status" value="3"/>
</dbReference>
<evidence type="ECO:0000256" key="4">
    <source>
        <dbReference type="ARBA" id="ARBA00022679"/>
    </source>
</evidence>
<dbReference type="Gene3D" id="2.10.70.100">
    <property type="match status" value="1"/>
</dbReference>
<dbReference type="InterPro" id="IPR003661">
    <property type="entry name" value="HisK_dim/P_dom"/>
</dbReference>
<dbReference type="PROSITE" id="PS50110">
    <property type="entry name" value="RESPONSE_REGULATORY"/>
    <property type="match status" value="1"/>
</dbReference>
<dbReference type="SMART" id="SM00086">
    <property type="entry name" value="PAC"/>
    <property type="match status" value="5"/>
</dbReference>
<dbReference type="InterPro" id="IPR000700">
    <property type="entry name" value="PAS-assoc_C"/>
</dbReference>
<dbReference type="SUPFAM" id="SSF55785">
    <property type="entry name" value="PYP-like sensor domain (PAS domain)"/>
    <property type="match status" value="5"/>
</dbReference>
<feature type="domain" description="PAC" evidence="10">
    <location>
        <begin position="370"/>
        <end position="422"/>
    </location>
</feature>
<evidence type="ECO:0000313" key="11">
    <source>
        <dbReference type="EMBL" id="GHH15006.1"/>
    </source>
</evidence>
<feature type="domain" description="PAC" evidence="10">
    <location>
        <begin position="621"/>
        <end position="673"/>
    </location>
</feature>
<gene>
    <name evidence="11" type="ORF">GCM10008023_17320</name>
</gene>
<name>A0ABQ3LFT5_9SPHN</name>
<dbReference type="InterPro" id="IPR001789">
    <property type="entry name" value="Sig_transdc_resp-reg_receiver"/>
</dbReference>
<comment type="catalytic activity">
    <reaction evidence="1">
        <text>ATP + protein L-histidine = ADP + protein N-phospho-L-histidine.</text>
        <dbReference type="EC" id="2.7.13.3"/>
    </reaction>
</comment>
<dbReference type="RefSeq" id="WP_189675904.1">
    <property type="nucleotide sequence ID" value="NZ_BNAQ01000002.1"/>
</dbReference>
<dbReference type="InterPro" id="IPR029016">
    <property type="entry name" value="GAF-like_dom_sf"/>
</dbReference>
<dbReference type="InterPro" id="IPR013655">
    <property type="entry name" value="PAS_fold_3"/>
</dbReference>
<feature type="domain" description="PAC" evidence="10">
    <location>
        <begin position="244"/>
        <end position="296"/>
    </location>
</feature>
<dbReference type="SUPFAM" id="SSF47384">
    <property type="entry name" value="Homodimeric domain of signal transducing histidine kinase"/>
    <property type="match status" value="1"/>
</dbReference>
<dbReference type="SMART" id="SM00448">
    <property type="entry name" value="REC"/>
    <property type="match status" value="1"/>
</dbReference>
<feature type="modified residue" description="4-aspartylphosphate" evidence="6">
    <location>
        <position position="1118"/>
    </location>
</feature>
<evidence type="ECO:0000313" key="12">
    <source>
        <dbReference type="Proteomes" id="UP000652430"/>
    </source>
</evidence>
<organism evidence="11 12">
    <name type="scientific">Sphingomonas glacialis</name>
    <dbReference type="NCBI Taxonomy" id="658225"/>
    <lineage>
        <taxon>Bacteria</taxon>
        <taxon>Pseudomonadati</taxon>
        <taxon>Pseudomonadota</taxon>
        <taxon>Alphaproteobacteria</taxon>
        <taxon>Sphingomonadales</taxon>
        <taxon>Sphingomonadaceae</taxon>
        <taxon>Sphingomonas</taxon>
    </lineage>
</organism>
<dbReference type="SMART" id="SM00387">
    <property type="entry name" value="HATPase_c"/>
    <property type="match status" value="1"/>
</dbReference>
<evidence type="ECO:0000259" key="7">
    <source>
        <dbReference type="PROSITE" id="PS50109"/>
    </source>
</evidence>
<dbReference type="SMART" id="SM00388">
    <property type="entry name" value="HisKA"/>
    <property type="match status" value="1"/>
</dbReference>
<dbReference type="InterPro" id="IPR035965">
    <property type="entry name" value="PAS-like_dom_sf"/>
</dbReference>
<dbReference type="Gene3D" id="3.40.50.2300">
    <property type="match status" value="1"/>
</dbReference>
<dbReference type="InterPro" id="IPR003594">
    <property type="entry name" value="HATPase_dom"/>
</dbReference>
<dbReference type="Pfam" id="PF00512">
    <property type="entry name" value="HisKA"/>
    <property type="match status" value="1"/>
</dbReference>
<feature type="domain" description="PAC" evidence="10">
    <location>
        <begin position="750"/>
        <end position="803"/>
    </location>
</feature>
<dbReference type="NCBIfam" id="TIGR00229">
    <property type="entry name" value="sensory_box"/>
    <property type="match status" value="4"/>
</dbReference>
<evidence type="ECO:0000259" key="10">
    <source>
        <dbReference type="PROSITE" id="PS50113"/>
    </source>
</evidence>
<dbReference type="EMBL" id="BNAQ01000002">
    <property type="protein sequence ID" value="GHH15006.1"/>
    <property type="molecule type" value="Genomic_DNA"/>
</dbReference>
<dbReference type="InterPro" id="IPR036641">
    <property type="entry name" value="HPT_dom_sf"/>
</dbReference>
<dbReference type="SUPFAM" id="SSF55781">
    <property type="entry name" value="GAF domain-like"/>
    <property type="match status" value="1"/>
</dbReference>
<dbReference type="Gene3D" id="1.10.287.130">
    <property type="match status" value="1"/>
</dbReference>
<evidence type="ECO:0000259" key="8">
    <source>
        <dbReference type="PROSITE" id="PS50110"/>
    </source>
</evidence>
<evidence type="ECO:0000256" key="3">
    <source>
        <dbReference type="ARBA" id="ARBA00022553"/>
    </source>
</evidence>
<dbReference type="PROSITE" id="PS50112">
    <property type="entry name" value="PAS"/>
    <property type="match status" value="4"/>
</dbReference>
<dbReference type="Proteomes" id="UP000652430">
    <property type="component" value="Unassembled WGS sequence"/>
</dbReference>
<dbReference type="InterPro" id="IPR001610">
    <property type="entry name" value="PAC"/>
</dbReference>
<feature type="domain" description="PAS" evidence="9">
    <location>
        <begin position="548"/>
        <end position="607"/>
    </location>
</feature>
<dbReference type="InterPro" id="IPR004358">
    <property type="entry name" value="Sig_transdc_His_kin-like_C"/>
</dbReference>
<dbReference type="CDD" id="cd16922">
    <property type="entry name" value="HATPase_EvgS-ArcB-TorS-like"/>
    <property type="match status" value="1"/>
</dbReference>
<dbReference type="PRINTS" id="PR00344">
    <property type="entry name" value="BCTRLSENSOR"/>
</dbReference>
<evidence type="ECO:0000256" key="1">
    <source>
        <dbReference type="ARBA" id="ARBA00000085"/>
    </source>
</evidence>
<dbReference type="Gene3D" id="3.30.450.40">
    <property type="match status" value="1"/>
</dbReference>
<dbReference type="Pfam" id="PF00072">
    <property type="entry name" value="Response_reg"/>
    <property type="match status" value="1"/>
</dbReference>
<dbReference type="Pfam" id="PF02518">
    <property type="entry name" value="HATPase_c"/>
    <property type="match status" value="1"/>
</dbReference>
<dbReference type="Gene3D" id="3.30.450.20">
    <property type="entry name" value="PAS domain"/>
    <property type="match status" value="5"/>
</dbReference>
<evidence type="ECO:0000256" key="2">
    <source>
        <dbReference type="ARBA" id="ARBA00012438"/>
    </source>
</evidence>
<dbReference type="CDD" id="cd17546">
    <property type="entry name" value="REC_hyHK_CKI1_RcsC-like"/>
    <property type="match status" value="1"/>
</dbReference>
<dbReference type="SMART" id="SM00091">
    <property type="entry name" value="PAS"/>
    <property type="match status" value="5"/>
</dbReference>
<feature type="domain" description="Histidine kinase" evidence="7">
    <location>
        <begin position="821"/>
        <end position="1037"/>
    </location>
</feature>
<evidence type="ECO:0000259" key="9">
    <source>
        <dbReference type="PROSITE" id="PS50112"/>
    </source>
</evidence>
<dbReference type="InterPro" id="IPR013656">
    <property type="entry name" value="PAS_4"/>
</dbReference>
<accession>A0ABQ3LFT5</accession>
<dbReference type="InterPro" id="IPR036890">
    <property type="entry name" value="HATPase_C_sf"/>
</dbReference>
<dbReference type="Pfam" id="PF08448">
    <property type="entry name" value="PAS_4"/>
    <property type="match status" value="2"/>
</dbReference>
<dbReference type="PROSITE" id="PS50109">
    <property type="entry name" value="HIS_KIN"/>
    <property type="match status" value="1"/>
</dbReference>
<sequence length="1294" mass="141096">MIPTAEDLRIASLREHAILGTEREDRFDRIAKLAAGYFKAPIALVSLIDEQRQWFKACIGLDVGETPRDWAFCDHAINLAPGSVMVVENALADARFDTNPLVLGAPAIRFYAGAVLTTSDGHNLGTLCVIDTEPRPRPSEADIDYLRSLAQLVVDQLELSKARSILDEQNRLLRTAEAMSGVGHWRFDLVAQKVIWSDEVFRIHGLPVSQAVPDYEAIQKLYHEDDRETLTRFVANAVETGEGYDFGLRIRRPDGEIRHVIARAECSADASGKTTSLFGVFQDVTAQHLAAACVAESERHYRLLADNVSDVIALYGADGIFRYVSPSVTDLLGYVPDDLIGKTPFAFMHPDDHARVAEAFSAASVAGDGRTIEYRALTKAGEARWLEARPKFHWDRAGKLLEISDSVRDVTARVTAKRALEDSETRFRRLAESAPIGIFRADADGNVTYVNREWVAKVGLSFEESLGNGWMRALADPTPFIERPAWIGFVPGEVRVRQSKFKRAQGGEMWVETVNSAEFDDQGSLTGFIGAVIDITEQRQSQIDLAESKRLFETLASLSPAGIFRTDSSGNCTYVNDAWLKLSGLVEAEAFGSGWASAIHPDDRDRLFGDWIGAVEQRIGLRSEFRFQHRDGRTCWVEVISEPEIDEHGSLVGYIGVNIDITQRKLAEKALGEREEQLSLLAANATDAVFRLSLDGTCIYASPSVARLLGVDPAGLIGRNMLTRFHPEDAARVNAQYKRLATGDEDQLIVAYRAEPIDRPGIWVWLEANSGLVRDPATGLPSEIIVSVRDISERKRLELDLERALAAAEGAAEAKTSFLANMSHEIRTPMNGVLGFTELLLADTLTPDQRRKVELIADSGTAMMRLLNDILDLTKIEAGQLVIFHDVVDLPHLVGACIKLMAPLALGKSLPITFSMADGVPSNIIGDGLRLRQIILNLLGNAIKFTTVGSITIRAEVQGAMLSLSVEDTGIGIDEDRQAAVMGKFVQAEDGTARRFGGSGLGLSISAELSQLMGGTLTLNSTKAVGTTLTLALPLRVAEDQARIARTADQAKQSDAVSSDLGLHILVAEDHEINQHLVKAMLARLGCKTTIAQNGAVAVAAVDQMIRSGEAFDLVLMDMQMPTLNGVDATQRIRAAGVDTAMLPIVALTANAYESDIEMCRKAGMQDHLSKPITIDALRAVIQKYRRASDPAPGDAAPFRVSSALAKKFADRTDRLIARIETVVAAGDLDPQTADELQDELHKVAGSAGFFDDDGMGEIAAEFAETLARLPIPEKLAFLSAGMPRLRRSDPAVW</sequence>
<dbReference type="Pfam" id="PF01590">
    <property type="entry name" value="GAF"/>
    <property type="match status" value="1"/>
</dbReference>
<keyword evidence="3 6" id="KW-0597">Phosphoprotein</keyword>
<dbReference type="InterPro" id="IPR011006">
    <property type="entry name" value="CheY-like_superfamily"/>
</dbReference>
<evidence type="ECO:0000256" key="5">
    <source>
        <dbReference type="ARBA" id="ARBA00022777"/>
    </source>
</evidence>
<dbReference type="CDD" id="cd00082">
    <property type="entry name" value="HisKA"/>
    <property type="match status" value="1"/>
</dbReference>
<feature type="domain" description="Response regulatory" evidence="8">
    <location>
        <begin position="1064"/>
        <end position="1186"/>
    </location>
</feature>
<keyword evidence="12" id="KW-1185">Reference proteome</keyword>
<dbReference type="InterPro" id="IPR036097">
    <property type="entry name" value="HisK_dim/P_sf"/>
</dbReference>
<feature type="domain" description="PAS" evidence="9">
    <location>
        <begin position="423"/>
        <end position="477"/>
    </location>
</feature>
<dbReference type="Gene3D" id="3.30.565.10">
    <property type="entry name" value="Histidine kinase-like ATPase, C-terminal domain"/>
    <property type="match status" value="1"/>
</dbReference>
<keyword evidence="5" id="KW-0418">Kinase</keyword>
<dbReference type="CDD" id="cd00130">
    <property type="entry name" value="PAS"/>
    <property type="match status" value="5"/>
</dbReference>
<dbReference type="InterPro" id="IPR003018">
    <property type="entry name" value="GAF"/>
</dbReference>
<proteinExistence type="predicted"/>
<comment type="caution">
    <text evidence="11">The sequence shown here is derived from an EMBL/GenBank/DDBJ whole genome shotgun (WGS) entry which is preliminary data.</text>
</comment>
<dbReference type="InterPro" id="IPR000014">
    <property type="entry name" value="PAS"/>
</dbReference>
<evidence type="ECO:0000256" key="6">
    <source>
        <dbReference type="PROSITE-ProRule" id="PRU00169"/>
    </source>
</evidence>
<dbReference type="InterPro" id="IPR005467">
    <property type="entry name" value="His_kinase_dom"/>
</dbReference>
<protein>
    <recommendedName>
        <fullName evidence="2">histidine kinase</fullName>
        <ecNumber evidence="2">2.7.13.3</ecNumber>
    </recommendedName>
</protein>
<dbReference type="SUPFAM" id="SSF47226">
    <property type="entry name" value="Histidine-containing phosphotransfer domain, HPT domain"/>
    <property type="match status" value="1"/>
</dbReference>
<dbReference type="SUPFAM" id="SSF52172">
    <property type="entry name" value="CheY-like"/>
    <property type="match status" value="1"/>
</dbReference>
<feature type="domain" description="PAC" evidence="10">
    <location>
        <begin position="495"/>
        <end position="547"/>
    </location>
</feature>